<dbReference type="HAMAP" id="MF_00158">
    <property type="entry name" value="PanC"/>
    <property type="match status" value="1"/>
</dbReference>
<evidence type="ECO:0000256" key="3">
    <source>
        <dbReference type="ARBA" id="ARBA00022598"/>
    </source>
</evidence>
<feature type="binding site" evidence="8">
    <location>
        <begin position="185"/>
        <end position="188"/>
    </location>
    <ligand>
        <name>ATP</name>
        <dbReference type="ChEBI" id="CHEBI:30616"/>
    </ligand>
</feature>
<feature type="binding site" evidence="8">
    <location>
        <position position="61"/>
    </location>
    <ligand>
        <name>beta-alanine</name>
        <dbReference type="ChEBI" id="CHEBI:57966"/>
    </ligand>
</feature>
<evidence type="ECO:0000256" key="6">
    <source>
        <dbReference type="ARBA" id="ARBA00022840"/>
    </source>
</evidence>
<dbReference type="NCBIfam" id="TIGR00125">
    <property type="entry name" value="cyt_tran_rel"/>
    <property type="match status" value="1"/>
</dbReference>
<comment type="subcellular location">
    <subcellularLocation>
        <location evidence="8">Cytoplasm</location>
    </subcellularLocation>
</comment>
<dbReference type="InterPro" id="IPR014729">
    <property type="entry name" value="Rossmann-like_a/b/a_fold"/>
</dbReference>
<gene>
    <name evidence="8" type="primary">panC</name>
    <name evidence="9" type="ORF">EAH69_03950</name>
</gene>
<evidence type="ECO:0000313" key="10">
    <source>
        <dbReference type="Proteomes" id="UP000275348"/>
    </source>
</evidence>
<dbReference type="InterPro" id="IPR042176">
    <property type="entry name" value="Pantoate_ligase_C"/>
</dbReference>
<dbReference type="PANTHER" id="PTHR21299:SF1">
    <property type="entry name" value="PANTOATE--BETA-ALANINE LIGASE"/>
    <property type="match status" value="1"/>
</dbReference>
<reference evidence="9 10" key="1">
    <citation type="submission" date="2018-10" db="EMBL/GenBank/DDBJ databases">
        <authorList>
            <person name="Chen X."/>
        </authorList>
    </citation>
    <scope>NUCLEOTIDE SEQUENCE [LARGE SCALE GENOMIC DNA]</scope>
    <source>
        <strain evidence="9 10">YIM 102668</strain>
    </source>
</reference>
<dbReference type="OrthoDB" id="9773087at2"/>
<accession>A0A3L9MFJ3</accession>
<keyword evidence="5 8" id="KW-0547">Nucleotide-binding</keyword>
<dbReference type="NCBIfam" id="TIGR00018">
    <property type="entry name" value="panC"/>
    <property type="match status" value="1"/>
</dbReference>
<evidence type="ECO:0000256" key="8">
    <source>
        <dbReference type="HAMAP-Rule" id="MF_00158"/>
    </source>
</evidence>
<protein>
    <recommendedName>
        <fullName evidence="8">Pantothenate synthetase</fullName>
        <shortName evidence="8">PS</shortName>
        <ecNumber evidence="8">6.3.2.1</ecNumber>
    </recommendedName>
    <alternativeName>
        <fullName evidence="8">Pantoate--beta-alanine ligase</fullName>
    </alternativeName>
    <alternativeName>
        <fullName evidence="8">Pantoate-activating enzyme</fullName>
    </alternativeName>
</protein>
<dbReference type="SUPFAM" id="SSF52374">
    <property type="entry name" value="Nucleotidylyl transferase"/>
    <property type="match status" value="1"/>
</dbReference>
<dbReference type="InterPro" id="IPR004821">
    <property type="entry name" value="Cyt_trans-like"/>
</dbReference>
<comment type="similarity">
    <text evidence="2 8">Belongs to the pantothenate synthetase family.</text>
</comment>
<dbReference type="AlphaFoldDB" id="A0A3L9MFJ3"/>
<dbReference type="PANTHER" id="PTHR21299">
    <property type="entry name" value="CYTIDYLATE KINASE/PANTOATE-BETA-ALANINE LIGASE"/>
    <property type="match status" value="1"/>
</dbReference>
<comment type="function">
    <text evidence="8">Catalyzes the condensation of pantoate with beta-alanine in an ATP-dependent reaction via a pantoyl-adenylate intermediate.</text>
</comment>
<feature type="active site" description="Proton donor" evidence="8">
    <location>
        <position position="37"/>
    </location>
</feature>
<proteinExistence type="inferred from homology"/>
<evidence type="ECO:0000256" key="4">
    <source>
        <dbReference type="ARBA" id="ARBA00022655"/>
    </source>
</evidence>
<dbReference type="InterPro" id="IPR003721">
    <property type="entry name" value="Pantoate_ligase"/>
</dbReference>
<keyword evidence="6 8" id="KW-0067">ATP-binding</keyword>
<dbReference type="Gene3D" id="3.30.1300.10">
    <property type="entry name" value="Pantoate-beta-alanine ligase, C-terminal domain"/>
    <property type="match status" value="1"/>
</dbReference>
<comment type="miscellaneous">
    <text evidence="8">The reaction proceeds by a bi uni uni bi ping pong mechanism.</text>
</comment>
<keyword evidence="4 8" id="KW-0566">Pantothenate biosynthesis</keyword>
<feature type="binding site" evidence="8">
    <location>
        <position position="154"/>
    </location>
    <ligand>
        <name>(R)-pantoate</name>
        <dbReference type="ChEBI" id="CHEBI:15980"/>
    </ligand>
</feature>
<keyword evidence="10" id="KW-1185">Reference proteome</keyword>
<evidence type="ECO:0000256" key="2">
    <source>
        <dbReference type="ARBA" id="ARBA00009256"/>
    </source>
</evidence>
<dbReference type="GO" id="GO:0005829">
    <property type="term" value="C:cytosol"/>
    <property type="evidence" value="ECO:0007669"/>
    <property type="project" value="TreeGrafter"/>
</dbReference>
<keyword evidence="3 8" id="KW-0436">Ligase</keyword>
<organism evidence="9 10">
    <name type="scientific">Faecalibacter macacae</name>
    <dbReference type="NCBI Taxonomy" id="1859289"/>
    <lineage>
        <taxon>Bacteria</taxon>
        <taxon>Pseudomonadati</taxon>
        <taxon>Bacteroidota</taxon>
        <taxon>Flavobacteriia</taxon>
        <taxon>Flavobacteriales</taxon>
        <taxon>Weeksellaceae</taxon>
        <taxon>Faecalibacter</taxon>
    </lineage>
</organism>
<dbReference type="RefSeq" id="WP_121933890.1">
    <property type="nucleotide sequence ID" value="NZ_RDOJ01000004.1"/>
</dbReference>
<keyword evidence="8" id="KW-0963">Cytoplasm</keyword>
<sequence length="280" mass="31709">MVVFTEKDKLTPFIQNLKKEGKTIGFLPTMGALHDGHLSLAKASIAQNDYTVVSIFVNPTQFNNPEDLEKYPRTEENDIKLLTEIGVDFVYLPPVSDLYNKGEVAKVYDFDGIDKVMEGEFRPGHFDGVATVVAKLFRAVNPTKAYFGEKDFQQIRIIQEMVKQEQIDVEVVPMPIFRADNGLALSSRNMRLTSENLEAAPFIYQVLKEAVALKNKGKTPTEVIDFVKETFAQSAFELEYFTITDEEKLQPIDTFNTDVKTRGFIVAYAGDIRLIDNIQF</sequence>
<comment type="pathway">
    <text evidence="1 8">Cofactor biosynthesis; (R)-pantothenate biosynthesis; (R)-pantothenate from (R)-pantoate and beta-alanine: step 1/1.</text>
</comment>
<dbReference type="Gene3D" id="3.40.50.620">
    <property type="entry name" value="HUPs"/>
    <property type="match status" value="1"/>
</dbReference>
<dbReference type="Proteomes" id="UP000275348">
    <property type="component" value="Unassembled WGS sequence"/>
</dbReference>
<comment type="caution">
    <text evidence="9">The sequence shown here is derived from an EMBL/GenBank/DDBJ whole genome shotgun (WGS) entry which is preliminary data.</text>
</comment>
<evidence type="ECO:0000256" key="5">
    <source>
        <dbReference type="ARBA" id="ARBA00022741"/>
    </source>
</evidence>
<dbReference type="GO" id="GO:0004592">
    <property type="term" value="F:pantoate-beta-alanine ligase activity"/>
    <property type="evidence" value="ECO:0007669"/>
    <property type="project" value="UniProtKB-UniRule"/>
</dbReference>
<name>A0A3L9MFJ3_9FLAO</name>
<feature type="binding site" evidence="8">
    <location>
        <position position="61"/>
    </location>
    <ligand>
        <name>(R)-pantoate</name>
        <dbReference type="ChEBI" id="CHEBI:15980"/>
    </ligand>
</feature>
<evidence type="ECO:0000313" key="9">
    <source>
        <dbReference type="EMBL" id="RLZ11582.1"/>
    </source>
</evidence>
<dbReference type="CDD" id="cd00560">
    <property type="entry name" value="PanC"/>
    <property type="match status" value="1"/>
</dbReference>
<comment type="caution">
    <text evidence="8">Lacks conserved residue(s) required for the propagation of feature annotation.</text>
</comment>
<dbReference type="GO" id="GO:0015940">
    <property type="term" value="P:pantothenate biosynthetic process"/>
    <property type="evidence" value="ECO:0007669"/>
    <property type="project" value="UniProtKB-UniRule"/>
</dbReference>
<evidence type="ECO:0000256" key="1">
    <source>
        <dbReference type="ARBA" id="ARBA00004990"/>
    </source>
</evidence>
<dbReference type="UniPathway" id="UPA00028">
    <property type="reaction ID" value="UER00005"/>
</dbReference>
<dbReference type="EC" id="6.3.2.1" evidence="8"/>
<dbReference type="GO" id="GO:0005524">
    <property type="term" value="F:ATP binding"/>
    <property type="evidence" value="ECO:0007669"/>
    <property type="project" value="UniProtKB-KW"/>
</dbReference>
<comment type="subunit">
    <text evidence="8">Homodimer.</text>
</comment>
<feature type="binding site" evidence="8">
    <location>
        <begin position="30"/>
        <end position="37"/>
    </location>
    <ligand>
        <name>ATP</name>
        <dbReference type="ChEBI" id="CHEBI:30616"/>
    </ligand>
</feature>
<dbReference type="Pfam" id="PF02569">
    <property type="entry name" value="Pantoate_ligase"/>
    <property type="match status" value="1"/>
</dbReference>
<evidence type="ECO:0000256" key="7">
    <source>
        <dbReference type="ARBA" id="ARBA00048258"/>
    </source>
</evidence>
<feature type="binding site" evidence="8">
    <location>
        <begin position="148"/>
        <end position="151"/>
    </location>
    <ligand>
        <name>ATP</name>
        <dbReference type="ChEBI" id="CHEBI:30616"/>
    </ligand>
</feature>
<comment type="catalytic activity">
    <reaction evidence="7 8">
        <text>(R)-pantoate + beta-alanine + ATP = (R)-pantothenate + AMP + diphosphate + H(+)</text>
        <dbReference type="Rhea" id="RHEA:10912"/>
        <dbReference type="ChEBI" id="CHEBI:15378"/>
        <dbReference type="ChEBI" id="CHEBI:15980"/>
        <dbReference type="ChEBI" id="CHEBI:29032"/>
        <dbReference type="ChEBI" id="CHEBI:30616"/>
        <dbReference type="ChEBI" id="CHEBI:33019"/>
        <dbReference type="ChEBI" id="CHEBI:57966"/>
        <dbReference type="ChEBI" id="CHEBI:456215"/>
        <dbReference type="EC" id="6.3.2.1"/>
    </reaction>
</comment>
<dbReference type="EMBL" id="RDOJ01000004">
    <property type="protein sequence ID" value="RLZ11582.1"/>
    <property type="molecule type" value="Genomic_DNA"/>
</dbReference>